<feature type="compositionally biased region" description="Acidic residues" evidence="1">
    <location>
        <begin position="46"/>
        <end position="56"/>
    </location>
</feature>
<keyword evidence="3" id="KW-1185">Reference proteome</keyword>
<dbReference type="EMBL" id="RDQH01000331">
    <property type="protein sequence ID" value="RXH97542.1"/>
    <property type="molecule type" value="Genomic_DNA"/>
</dbReference>
<name>A0A498JVQ5_MALDO</name>
<evidence type="ECO:0000313" key="2">
    <source>
        <dbReference type="EMBL" id="RXH97542.1"/>
    </source>
</evidence>
<feature type="region of interest" description="Disordered" evidence="1">
    <location>
        <begin position="46"/>
        <end position="73"/>
    </location>
</feature>
<sequence length="73" mass="8067">MGAVYVAKGKGIASHEISNLSSLPIFMAKHIRFTYLDDKKDEAEDDLKEDLAEETEVTGSPLHLNALSQSDKF</sequence>
<organism evidence="2 3">
    <name type="scientific">Malus domestica</name>
    <name type="common">Apple</name>
    <name type="synonym">Pyrus malus</name>
    <dbReference type="NCBI Taxonomy" id="3750"/>
    <lineage>
        <taxon>Eukaryota</taxon>
        <taxon>Viridiplantae</taxon>
        <taxon>Streptophyta</taxon>
        <taxon>Embryophyta</taxon>
        <taxon>Tracheophyta</taxon>
        <taxon>Spermatophyta</taxon>
        <taxon>Magnoliopsida</taxon>
        <taxon>eudicotyledons</taxon>
        <taxon>Gunneridae</taxon>
        <taxon>Pentapetalae</taxon>
        <taxon>rosids</taxon>
        <taxon>fabids</taxon>
        <taxon>Rosales</taxon>
        <taxon>Rosaceae</taxon>
        <taxon>Amygdaloideae</taxon>
        <taxon>Maleae</taxon>
        <taxon>Malus</taxon>
    </lineage>
</organism>
<comment type="caution">
    <text evidence="2">The sequence shown here is derived from an EMBL/GenBank/DDBJ whole genome shotgun (WGS) entry which is preliminary data.</text>
</comment>
<gene>
    <name evidence="2" type="ORF">DVH24_007888</name>
</gene>
<reference evidence="2 3" key="1">
    <citation type="submission" date="2018-10" db="EMBL/GenBank/DDBJ databases">
        <title>A high-quality apple genome assembly.</title>
        <authorList>
            <person name="Hu J."/>
        </authorList>
    </citation>
    <scope>NUCLEOTIDE SEQUENCE [LARGE SCALE GENOMIC DNA]</scope>
    <source>
        <strain evidence="3">cv. HFTH1</strain>
        <tissue evidence="2">Young leaf</tissue>
    </source>
</reference>
<protein>
    <submittedName>
        <fullName evidence="2">Uncharacterized protein</fullName>
    </submittedName>
</protein>
<accession>A0A498JVQ5</accession>
<proteinExistence type="predicted"/>
<evidence type="ECO:0000313" key="3">
    <source>
        <dbReference type="Proteomes" id="UP000290289"/>
    </source>
</evidence>
<dbReference type="Proteomes" id="UP000290289">
    <property type="component" value="Chromosome 5"/>
</dbReference>
<dbReference type="AlphaFoldDB" id="A0A498JVQ5"/>
<evidence type="ECO:0000256" key="1">
    <source>
        <dbReference type="SAM" id="MobiDB-lite"/>
    </source>
</evidence>